<reference evidence="4 5" key="1">
    <citation type="submission" date="2024-04" db="EMBL/GenBank/DDBJ databases">
        <title>Phyllosticta paracitricarpa is synonymous to the EU quarantine fungus P. citricarpa based on phylogenomic analyses.</title>
        <authorList>
            <consortium name="Lawrence Berkeley National Laboratory"/>
            <person name="Van Ingen-Buijs V.A."/>
            <person name="Van Westerhoven A.C."/>
            <person name="Haridas S."/>
            <person name="Skiadas P."/>
            <person name="Martin F."/>
            <person name="Groenewald J.Z."/>
            <person name="Crous P.W."/>
            <person name="Seidl M.F."/>
        </authorList>
    </citation>
    <scope>NUCLEOTIDE SEQUENCE [LARGE SCALE GENOMIC DNA]</scope>
    <source>
        <strain evidence="4 5">CBS 123374</strain>
    </source>
</reference>
<keyword evidence="1 3" id="KW-0378">Hydrolase</keyword>
<keyword evidence="2 3" id="KW-0823">Tryptophan catabolism</keyword>
<keyword evidence="5" id="KW-1185">Reference proteome</keyword>
<evidence type="ECO:0000313" key="4">
    <source>
        <dbReference type="EMBL" id="KAK8239950.1"/>
    </source>
</evidence>
<dbReference type="SUPFAM" id="SSF53474">
    <property type="entry name" value="alpha/beta-Hydrolases"/>
    <property type="match status" value="1"/>
</dbReference>
<evidence type="ECO:0000256" key="2">
    <source>
        <dbReference type="ARBA" id="ARBA00023079"/>
    </source>
</evidence>
<proteinExistence type="inferred from homology"/>
<comment type="pathway">
    <text evidence="3">Amino-acid degradation; L-tryptophan degradation via kynurenine pathway; L-kynurenine from L-tryptophan: step 2/2.</text>
</comment>
<feature type="active site" evidence="3">
    <location>
        <position position="275"/>
    </location>
</feature>
<dbReference type="InterPro" id="IPR029058">
    <property type="entry name" value="AB_hydrolase_fold"/>
</dbReference>
<dbReference type="Proteomes" id="UP001492380">
    <property type="component" value="Unassembled WGS sequence"/>
</dbReference>
<protein>
    <recommendedName>
        <fullName evidence="3">Kynurenine formamidase</fullName>
        <shortName evidence="3">KFA</shortName>
        <shortName evidence="3">KFase</shortName>
        <ecNumber evidence="3">3.5.1.9</ecNumber>
    </recommendedName>
    <alternativeName>
        <fullName evidence="3">Arylformamidase</fullName>
    </alternativeName>
    <alternativeName>
        <fullName evidence="3">N-formylkynurenine formamidase</fullName>
        <shortName evidence="3">FKF</shortName>
    </alternativeName>
</protein>
<comment type="domain">
    <text evidence="3">The main chain amide nitrogen atoms of the second glycine and its adjacent residue in the HGGXW motif define the oxyanion hole, and stabilize the oxyanion that forms during the nucleophilic attack by the catalytic serine during substrate cleavage.</text>
</comment>
<evidence type="ECO:0000256" key="3">
    <source>
        <dbReference type="HAMAP-Rule" id="MF_03014"/>
    </source>
</evidence>
<organism evidence="4 5">
    <name type="scientific">Phyllosticta capitalensis</name>
    <dbReference type="NCBI Taxonomy" id="121624"/>
    <lineage>
        <taxon>Eukaryota</taxon>
        <taxon>Fungi</taxon>
        <taxon>Dikarya</taxon>
        <taxon>Ascomycota</taxon>
        <taxon>Pezizomycotina</taxon>
        <taxon>Dothideomycetes</taxon>
        <taxon>Dothideomycetes incertae sedis</taxon>
        <taxon>Botryosphaeriales</taxon>
        <taxon>Phyllostictaceae</taxon>
        <taxon>Phyllosticta</taxon>
    </lineage>
</organism>
<comment type="subunit">
    <text evidence="3">Homodimer.</text>
</comment>
<comment type="similarity">
    <text evidence="3">Belongs to the kynurenine formamidase family.</text>
</comment>
<dbReference type="EMBL" id="JBBWRZ010000003">
    <property type="protein sequence ID" value="KAK8239950.1"/>
    <property type="molecule type" value="Genomic_DNA"/>
</dbReference>
<evidence type="ECO:0000256" key="1">
    <source>
        <dbReference type="ARBA" id="ARBA00022801"/>
    </source>
</evidence>
<dbReference type="InterPro" id="IPR050300">
    <property type="entry name" value="GDXG_lipolytic_enzyme"/>
</dbReference>
<name>A0ABR1YUS1_9PEZI</name>
<dbReference type="InterPro" id="IPR027519">
    <property type="entry name" value="KFase_ver/fungi-typ"/>
</dbReference>
<dbReference type="Gene3D" id="3.40.50.1820">
    <property type="entry name" value="alpha/beta hydrolase"/>
    <property type="match status" value="1"/>
</dbReference>
<gene>
    <name evidence="4" type="ORF">HDK90DRAFT_508483</name>
</gene>
<accession>A0ABR1YUS1</accession>
<feature type="active site" evidence="3">
    <location>
        <position position="245"/>
    </location>
</feature>
<dbReference type="PANTHER" id="PTHR48081:SF33">
    <property type="entry name" value="KYNURENINE FORMAMIDASE"/>
    <property type="match status" value="1"/>
</dbReference>
<feature type="active site" description="Nucleophile" evidence="3">
    <location>
        <position position="153"/>
    </location>
</feature>
<comment type="caution">
    <text evidence="4">The sequence shown here is derived from an EMBL/GenBank/DDBJ whole genome shotgun (WGS) entry which is preliminary data.</text>
</comment>
<evidence type="ECO:0000313" key="5">
    <source>
        <dbReference type="Proteomes" id="UP001492380"/>
    </source>
</evidence>
<dbReference type="EC" id="3.5.1.9" evidence="3"/>
<comment type="function">
    <text evidence="3">Catalyzes the hydrolysis of N-formyl-L-kynurenine to L-kynurenine, the second step in the kynurenine pathway of tryptophan degradation. Kynurenine may be further oxidized to nicotinic acid, NAD(H) and NADP(H). Required for elimination of toxic metabolites.</text>
</comment>
<dbReference type="GO" id="GO:0016787">
    <property type="term" value="F:hydrolase activity"/>
    <property type="evidence" value="ECO:0007669"/>
    <property type="project" value="UniProtKB-KW"/>
</dbReference>
<comment type="catalytic activity">
    <reaction evidence="3">
        <text>N-formyl-L-kynurenine + H2O = L-kynurenine + formate + H(+)</text>
        <dbReference type="Rhea" id="RHEA:13009"/>
        <dbReference type="ChEBI" id="CHEBI:15377"/>
        <dbReference type="ChEBI" id="CHEBI:15378"/>
        <dbReference type="ChEBI" id="CHEBI:15740"/>
        <dbReference type="ChEBI" id="CHEBI:57959"/>
        <dbReference type="ChEBI" id="CHEBI:58629"/>
        <dbReference type="EC" id="3.5.1.9"/>
    </reaction>
</comment>
<dbReference type="PANTHER" id="PTHR48081">
    <property type="entry name" value="AB HYDROLASE SUPERFAMILY PROTEIN C4A8.06C"/>
    <property type="match status" value="1"/>
</dbReference>
<feature type="short sequence motif" description="HGGXW" evidence="3">
    <location>
        <begin position="44"/>
        <end position="48"/>
    </location>
</feature>
<dbReference type="HAMAP" id="MF_03014">
    <property type="entry name" value="KFase"/>
    <property type="match status" value="1"/>
</dbReference>
<sequence>MATYPLHITDVPYSTESRLNTLDICLPRPLEESPKNAHWVVYIHGGAWRDPLITASSIRPTIDHLLKTNSPALAQIAGFASIHYRLSPYPNHPTHPTRLDPKSTEARIEGRSVAHPTHQEDVLQALAWLRDAYNLADPDRQSGAWSYVLVGHSCGATLALQAAIKLKLPPVAVAGIAGIYDIPTFAQNHVDVPVYGEILAGAFGGGPIDQSMKKRWEEASPAHAVKQHDSGWGLRRLVLAQSRADELVEWEQTELMRGQAQKSFPVQVLEIGGHHDQCWQDGDGVAQTIEALLTGLS</sequence>